<sequence length="246" mass="28395">MFHDKKKFKVVVIDYPIFTLDDPFCSNLLGKALKMKFDGYEAAYGNNILPLDKADFFGTHIIFCEETPNELIPIFAYKATPLNRCLDNYFEFPGLSLMKSDGDPSCVEEINRIIAEVNAPELISFDSSWAQNLDYRQDPELKEWLKEVMMMVIVKHHEEFNIPHMITCGVVKVKTDQFFLKIGLNKLNDKAHFYQKNLKGSEAVIFYNNKFSLIANQMAFKHAGLWRNKLLIDGLRVRELRARGAA</sequence>
<dbReference type="OrthoDB" id="5293244at2"/>
<evidence type="ECO:0000313" key="2">
    <source>
        <dbReference type="Proteomes" id="UP000235584"/>
    </source>
</evidence>
<gene>
    <name evidence="1" type="ORF">C0V70_09370</name>
</gene>
<dbReference type="RefSeq" id="WP_102243600.1">
    <property type="nucleotide sequence ID" value="NZ_CP025704.1"/>
</dbReference>
<accession>A0A2K9NS13</accession>
<name>A0A2K9NS13_BACTC</name>
<protein>
    <submittedName>
        <fullName evidence="1">Uncharacterized protein</fullName>
    </submittedName>
</protein>
<proteinExistence type="predicted"/>
<dbReference type="KEGG" id="bsto:C0V70_09370"/>
<dbReference type="Proteomes" id="UP000235584">
    <property type="component" value="Chromosome"/>
</dbReference>
<dbReference type="AlphaFoldDB" id="A0A2K9NS13"/>
<reference evidence="1 2" key="1">
    <citation type="submission" date="2018-01" db="EMBL/GenBank/DDBJ databases">
        <title>Complete genome sequence of Bacteriovorax stolpii DSM12778.</title>
        <authorList>
            <person name="Tang B."/>
            <person name="Chang J."/>
        </authorList>
    </citation>
    <scope>NUCLEOTIDE SEQUENCE [LARGE SCALE GENOMIC DNA]</scope>
    <source>
        <strain evidence="1 2">DSM 12778</strain>
    </source>
</reference>
<organism evidence="1 2">
    <name type="scientific">Bacteriovorax stolpii</name>
    <name type="common">Bdellovibrio stolpii</name>
    <dbReference type="NCBI Taxonomy" id="960"/>
    <lineage>
        <taxon>Bacteria</taxon>
        <taxon>Pseudomonadati</taxon>
        <taxon>Bdellovibrionota</taxon>
        <taxon>Bacteriovoracia</taxon>
        <taxon>Bacteriovoracales</taxon>
        <taxon>Bacteriovoracaceae</taxon>
        <taxon>Bacteriovorax</taxon>
    </lineage>
</organism>
<evidence type="ECO:0000313" key="1">
    <source>
        <dbReference type="EMBL" id="AUN98309.1"/>
    </source>
</evidence>
<dbReference type="EMBL" id="CP025704">
    <property type="protein sequence ID" value="AUN98309.1"/>
    <property type="molecule type" value="Genomic_DNA"/>
</dbReference>
<keyword evidence="2" id="KW-1185">Reference proteome</keyword>